<proteinExistence type="predicted"/>
<comment type="caution">
    <text evidence="2">The sequence shown here is derived from an EMBL/GenBank/DDBJ whole genome shotgun (WGS) entry which is preliminary data.</text>
</comment>
<dbReference type="PANTHER" id="PTHR33074:SF62">
    <property type="entry name" value="EXPRESSED PROTEIN"/>
    <property type="match status" value="1"/>
</dbReference>
<dbReference type="Proteomes" id="UP000604825">
    <property type="component" value="Unassembled WGS sequence"/>
</dbReference>
<dbReference type="Pfam" id="PF07762">
    <property type="entry name" value="DUF1618"/>
    <property type="match status" value="1"/>
</dbReference>
<organism evidence="2 3">
    <name type="scientific">Miscanthus lutarioriparius</name>
    <dbReference type="NCBI Taxonomy" id="422564"/>
    <lineage>
        <taxon>Eukaryota</taxon>
        <taxon>Viridiplantae</taxon>
        <taxon>Streptophyta</taxon>
        <taxon>Embryophyta</taxon>
        <taxon>Tracheophyta</taxon>
        <taxon>Spermatophyta</taxon>
        <taxon>Magnoliopsida</taxon>
        <taxon>Liliopsida</taxon>
        <taxon>Poales</taxon>
        <taxon>Poaceae</taxon>
        <taxon>PACMAD clade</taxon>
        <taxon>Panicoideae</taxon>
        <taxon>Andropogonodae</taxon>
        <taxon>Andropogoneae</taxon>
        <taxon>Saccharinae</taxon>
        <taxon>Miscanthus</taxon>
    </lineage>
</organism>
<evidence type="ECO:0000313" key="2">
    <source>
        <dbReference type="EMBL" id="CAD6270906.1"/>
    </source>
</evidence>
<gene>
    <name evidence="2" type="ORF">NCGR_LOCUS54195</name>
</gene>
<reference evidence="2" key="1">
    <citation type="submission" date="2020-10" db="EMBL/GenBank/DDBJ databases">
        <authorList>
            <person name="Han B."/>
            <person name="Lu T."/>
            <person name="Zhao Q."/>
            <person name="Huang X."/>
            <person name="Zhao Y."/>
        </authorList>
    </citation>
    <scope>NUCLEOTIDE SEQUENCE</scope>
</reference>
<keyword evidence="3" id="KW-1185">Reference proteome</keyword>
<evidence type="ECO:0000259" key="1">
    <source>
        <dbReference type="Pfam" id="PF07762"/>
    </source>
</evidence>
<protein>
    <recommendedName>
        <fullName evidence="1">DUF1618 domain-containing protein</fullName>
    </recommendedName>
</protein>
<dbReference type="EMBL" id="CAJGYO010000015">
    <property type="protein sequence ID" value="CAD6270906.1"/>
    <property type="molecule type" value="Genomic_DNA"/>
</dbReference>
<feature type="domain" description="DUF1618" evidence="1">
    <location>
        <begin position="213"/>
        <end position="370"/>
    </location>
</feature>
<dbReference type="OrthoDB" id="604159at2759"/>
<name>A0A811RM80_9POAL</name>
<accession>A0A811RM80</accession>
<dbReference type="AlphaFoldDB" id="A0A811RM80"/>
<dbReference type="PANTHER" id="PTHR33074">
    <property type="entry name" value="EXPRESSED PROTEIN-RELATED"/>
    <property type="match status" value="1"/>
</dbReference>
<dbReference type="InterPro" id="IPR011676">
    <property type="entry name" value="DUF1618"/>
</dbReference>
<sequence>MATITTAADQQPNPSASSRRPWILFDAGAYIGDCPNGTTAEHFTSNNKSIKVSIWPDDPPAPSRLFVHFPDLGPNLLLEDARIVSSADRFLLLRVRISCPTIRSREMGDYFIYRAERPSLRLLPKPRPFHDDEVGLLPRGEHFTIAVLSLDMHGFDLHLFKSESWAWTTFSKVPIVTPQRAFPIEIPRKAFRLNEHITTTVITLGGEGGTMGWVDLWRGILFCDVLSSSPTLRGVPLPLPRSLVNHGKGIEGCPKPYRGIAVVQGCLRMVEMEVQFDGPPMLDPETGHINFRIRDWELSTYTNRKISGAWEDWQLDCTAKASHIDIDEGMQWQLLQSGLLNVKQEGRGRKLENLHTCQPVLSLDNNGVVYLLTKVKFMQSRAWVLAVDIKGKRIQSLAEFSTDRNLVLSHEYCPSSISSYINARATPVKIMTSPIGIVEFIITILMEALYDVINVSNCWLLSLKRMLIDLLWPSWVCAISLDAASGGSLGCLMSQLQQADDGSQVQHKD</sequence>
<evidence type="ECO:0000313" key="3">
    <source>
        <dbReference type="Proteomes" id="UP000604825"/>
    </source>
</evidence>